<gene>
    <name evidence="2" type="ORF">BLE401_09265</name>
</gene>
<organism evidence="2 3">
    <name type="scientific">Beggiatoa leptomitoformis</name>
    <dbReference type="NCBI Taxonomy" id="288004"/>
    <lineage>
        <taxon>Bacteria</taxon>
        <taxon>Pseudomonadati</taxon>
        <taxon>Pseudomonadota</taxon>
        <taxon>Gammaproteobacteria</taxon>
        <taxon>Thiotrichales</taxon>
        <taxon>Thiotrichaceae</taxon>
        <taxon>Beggiatoa</taxon>
    </lineage>
</organism>
<accession>A0A2N9YEV5</accession>
<dbReference type="EMBL" id="CP018889">
    <property type="protein sequence ID" value="AUI68879.1"/>
    <property type="molecule type" value="Genomic_DNA"/>
</dbReference>
<evidence type="ECO:0000313" key="3">
    <source>
        <dbReference type="Proteomes" id="UP000234271"/>
    </source>
</evidence>
<reference evidence="3" key="1">
    <citation type="submission" date="2016-12" db="EMBL/GenBank/DDBJ databases">
        <title>Complete Genome Sequence of Beggiatoa leptomitiformis D-401.</title>
        <authorList>
            <person name="Fomenkov A."/>
            <person name="Vincze T."/>
            <person name="Grabovich M."/>
            <person name="Anton B.P."/>
            <person name="Dubinina G."/>
            <person name="Orlova M."/>
            <person name="Belousova E."/>
            <person name="Roberts R.J."/>
        </authorList>
    </citation>
    <scope>NUCLEOTIDE SEQUENCE [LARGE SCALE GENOMIC DNA]</scope>
    <source>
        <strain evidence="3">D-401</strain>
    </source>
</reference>
<feature type="chain" id="PRO_5014712113" evidence="1">
    <location>
        <begin position="21"/>
        <end position="186"/>
    </location>
</feature>
<dbReference type="PROSITE" id="PS51257">
    <property type="entry name" value="PROKAR_LIPOPROTEIN"/>
    <property type="match status" value="1"/>
</dbReference>
<keyword evidence="1" id="KW-0732">Signal</keyword>
<sequence>MKHSLLSISLLSLLFLQGCGGLSTITNTQSTTATATQDMSGQAEIIPFIDGESFDSSLSNYMSEGYGTLEVKPVEAFTVNKVPERLGKWLRAIADARGKVDVKATATTTGVQSMSLFSISTLIELLPKLEYYVSERMLYGSATNYNVTVFYTPSTQVVDKVIFKLKPDAVPKIPDTVIPTTAAPSK</sequence>
<dbReference type="AlphaFoldDB" id="A0A2N9YEV5"/>
<keyword evidence="3" id="KW-1185">Reference proteome</keyword>
<evidence type="ECO:0000313" key="2">
    <source>
        <dbReference type="EMBL" id="AUI68879.1"/>
    </source>
</evidence>
<dbReference type="Proteomes" id="UP000234271">
    <property type="component" value="Chromosome"/>
</dbReference>
<dbReference type="RefSeq" id="WP_101539162.1">
    <property type="nucleotide sequence ID" value="NZ_CP012373.2"/>
</dbReference>
<dbReference type="OrthoDB" id="8592071at2"/>
<evidence type="ECO:0000256" key="1">
    <source>
        <dbReference type="SAM" id="SignalP"/>
    </source>
</evidence>
<proteinExistence type="predicted"/>
<name>A0A2N9YEV5_9GAMM</name>
<feature type="signal peptide" evidence="1">
    <location>
        <begin position="1"/>
        <end position="20"/>
    </location>
</feature>
<protein>
    <submittedName>
        <fullName evidence="2">Uncharacterized protein</fullName>
    </submittedName>
</protein>